<dbReference type="GO" id="GO:0006637">
    <property type="term" value="P:acyl-CoA metabolic process"/>
    <property type="evidence" value="ECO:0007669"/>
    <property type="project" value="InterPro"/>
</dbReference>
<dbReference type="AlphaFoldDB" id="A0A382BM75"/>
<accession>A0A382BM75</accession>
<evidence type="ECO:0000256" key="3">
    <source>
        <dbReference type="ARBA" id="ARBA00022801"/>
    </source>
</evidence>
<evidence type="ECO:0008006" key="8">
    <source>
        <dbReference type="Google" id="ProtNLM"/>
    </source>
</evidence>
<dbReference type="PANTHER" id="PTHR11066">
    <property type="entry name" value="ACYL-COA THIOESTERASE"/>
    <property type="match status" value="1"/>
</dbReference>
<proteinExistence type="inferred from homology"/>
<comment type="subunit">
    <text evidence="2">Homotetramer.</text>
</comment>
<evidence type="ECO:0000256" key="2">
    <source>
        <dbReference type="ARBA" id="ARBA00011881"/>
    </source>
</evidence>
<keyword evidence="4" id="KW-0443">Lipid metabolism</keyword>
<feature type="domain" description="Acyl-CoA thioesterase-like N-terminal HotDog" evidence="6">
    <location>
        <begin position="30"/>
        <end position="108"/>
    </location>
</feature>
<dbReference type="InterPro" id="IPR025652">
    <property type="entry name" value="TesB_C"/>
</dbReference>
<dbReference type="Pfam" id="PF13622">
    <property type="entry name" value="4HBT_3"/>
    <property type="match status" value="1"/>
</dbReference>
<organism evidence="7">
    <name type="scientific">marine metagenome</name>
    <dbReference type="NCBI Taxonomy" id="408172"/>
    <lineage>
        <taxon>unclassified sequences</taxon>
        <taxon>metagenomes</taxon>
        <taxon>ecological metagenomes</taxon>
    </lineage>
</organism>
<feature type="domain" description="Acyl-CoA thioesterase 2 C-terminal" evidence="5">
    <location>
        <begin position="152"/>
        <end position="280"/>
    </location>
</feature>
<dbReference type="FunFam" id="2.40.160.210:FF:000001">
    <property type="entry name" value="Acyl-CoA thioesterase II"/>
    <property type="match status" value="1"/>
</dbReference>
<evidence type="ECO:0000259" key="6">
    <source>
        <dbReference type="Pfam" id="PF13622"/>
    </source>
</evidence>
<dbReference type="GO" id="GO:0009062">
    <property type="term" value="P:fatty acid catabolic process"/>
    <property type="evidence" value="ECO:0007669"/>
    <property type="project" value="TreeGrafter"/>
</dbReference>
<dbReference type="GO" id="GO:0047617">
    <property type="term" value="F:fatty acyl-CoA hydrolase activity"/>
    <property type="evidence" value="ECO:0007669"/>
    <property type="project" value="InterPro"/>
</dbReference>
<dbReference type="Pfam" id="PF02551">
    <property type="entry name" value="Acyl_CoA_thio"/>
    <property type="match status" value="1"/>
</dbReference>
<dbReference type="GO" id="GO:0005829">
    <property type="term" value="C:cytosol"/>
    <property type="evidence" value="ECO:0007669"/>
    <property type="project" value="TreeGrafter"/>
</dbReference>
<dbReference type="InterPro" id="IPR049449">
    <property type="entry name" value="TesB_ACOT8-like_N"/>
</dbReference>
<protein>
    <recommendedName>
        <fullName evidence="8">Acyl-CoA thioesterase II domain-containing protein</fullName>
    </recommendedName>
</protein>
<dbReference type="InterPro" id="IPR029069">
    <property type="entry name" value="HotDog_dom_sf"/>
</dbReference>
<dbReference type="CDD" id="cd03445">
    <property type="entry name" value="Thioesterase_II_repeat2"/>
    <property type="match status" value="1"/>
</dbReference>
<dbReference type="InterPro" id="IPR042171">
    <property type="entry name" value="Acyl-CoA_hotdog"/>
</dbReference>
<evidence type="ECO:0000259" key="5">
    <source>
        <dbReference type="Pfam" id="PF02551"/>
    </source>
</evidence>
<evidence type="ECO:0000313" key="7">
    <source>
        <dbReference type="EMBL" id="SVB14631.1"/>
    </source>
</evidence>
<dbReference type="EMBL" id="UINC01030362">
    <property type="protein sequence ID" value="SVB14631.1"/>
    <property type="molecule type" value="Genomic_DNA"/>
</dbReference>
<dbReference type="SUPFAM" id="SSF54637">
    <property type="entry name" value="Thioesterase/thiol ester dehydrase-isomerase"/>
    <property type="match status" value="2"/>
</dbReference>
<evidence type="ECO:0000256" key="4">
    <source>
        <dbReference type="ARBA" id="ARBA00023098"/>
    </source>
</evidence>
<dbReference type="PANTHER" id="PTHR11066:SF34">
    <property type="entry name" value="ACYL-COENZYME A THIOESTERASE 8"/>
    <property type="match status" value="1"/>
</dbReference>
<reference evidence="7" key="1">
    <citation type="submission" date="2018-05" db="EMBL/GenBank/DDBJ databases">
        <authorList>
            <person name="Lanie J.A."/>
            <person name="Ng W.-L."/>
            <person name="Kazmierczak K.M."/>
            <person name="Andrzejewski T.M."/>
            <person name="Davidsen T.M."/>
            <person name="Wayne K.J."/>
            <person name="Tettelin H."/>
            <person name="Glass J.I."/>
            <person name="Rusch D."/>
            <person name="Podicherti R."/>
            <person name="Tsui H.-C.T."/>
            <person name="Winkler M.E."/>
        </authorList>
    </citation>
    <scope>NUCLEOTIDE SEQUENCE</scope>
</reference>
<comment type="similarity">
    <text evidence="1">Belongs to the C/M/P thioester hydrolase family.</text>
</comment>
<dbReference type="CDD" id="cd03444">
    <property type="entry name" value="Thioesterase_II_repeat1"/>
    <property type="match status" value="1"/>
</dbReference>
<dbReference type="InterPro" id="IPR003703">
    <property type="entry name" value="Acyl_CoA_thio"/>
</dbReference>
<dbReference type="Gene3D" id="2.40.160.210">
    <property type="entry name" value="Acyl-CoA thioesterase, double hotdog domain"/>
    <property type="match status" value="1"/>
</dbReference>
<keyword evidence="3" id="KW-0378">Hydrolase</keyword>
<evidence type="ECO:0000256" key="1">
    <source>
        <dbReference type="ARBA" id="ARBA00006538"/>
    </source>
</evidence>
<dbReference type="NCBIfam" id="TIGR00189">
    <property type="entry name" value="tesB"/>
    <property type="match status" value="1"/>
</dbReference>
<sequence>MDPVLADLLKLLTLDQVEDNIFRGESRDIGSPQVFGGQVLGQALGAASKTVDDRVAHSLHAYFLRRGDVDAPIVYEVDRARDGRSFSNRRVVAIQHGRQIFNMTASFQIQETGLEHQATMPDVPGPSGLADLRDINKDILTKVPERVRRFLTMERPFEARPVHKPNFLSNEKLEPVKHIWMKAIDRVPDDDETNQALLAYVSDYELLGTATLPHGLRFVREQMQMASLDHAMWFHHSCRVDQWLLFSFDSPSASGSRGLARGKVFTRDGLLVASTAQEGLIRVRNSS</sequence>
<name>A0A382BM75_9ZZZZ</name>
<gene>
    <name evidence="7" type="ORF">METZ01_LOCUS167485</name>
</gene>